<dbReference type="Proteomes" id="UP000242180">
    <property type="component" value="Unassembled WGS sequence"/>
</dbReference>
<evidence type="ECO:0000256" key="1">
    <source>
        <dbReference type="ARBA" id="ARBA00004123"/>
    </source>
</evidence>
<dbReference type="InterPro" id="IPR036600">
    <property type="entry name" value="PAH_sf"/>
</dbReference>
<feature type="domain" description="Histone deacetylase interacting" evidence="9">
    <location>
        <begin position="613"/>
        <end position="714"/>
    </location>
</feature>
<dbReference type="InterPro" id="IPR013194">
    <property type="entry name" value="HDAC_interact_dom"/>
</dbReference>
<dbReference type="Gene3D" id="1.20.1160.11">
    <property type="entry name" value="Paired amphipathic helix"/>
    <property type="match status" value="3"/>
</dbReference>
<keyword evidence="4" id="KW-0805">Transcription regulation</keyword>
<dbReference type="FunCoup" id="A0A1X2H0T9">
    <property type="interactions" value="750"/>
</dbReference>
<dbReference type="InterPro" id="IPR031693">
    <property type="entry name" value="Sin3_C"/>
</dbReference>
<feature type="region of interest" description="Disordered" evidence="8">
    <location>
        <begin position="461"/>
        <end position="508"/>
    </location>
</feature>
<dbReference type="PANTHER" id="PTHR12346">
    <property type="entry name" value="SIN3B-RELATED"/>
    <property type="match status" value="1"/>
</dbReference>
<evidence type="ECO:0000256" key="3">
    <source>
        <dbReference type="ARBA" id="ARBA00022737"/>
    </source>
</evidence>
<keyword evidence="2" id="KW-0678">Repressor</keyword>
<dbReference type="Pfam" id="PF02671">
    <property type="entry name" value="PAH"/>
    <property type="match status" value="3"/>
</dbReference>
<keyword evidence="11" id="KW-1185">Reference proteome</keyword>
<evidence type="ECO:0000313" key="11">
    <source>
        <dbReference type="Proteomes" id="UP000242180"/>
    </source>
</evidence>
<evidence type="ECO:0000256" key="2">
    <source>
        <dbReference type="ARBA" id="ARBA00022491"/>
    </source>
</evidence>
<keyword evidence="5" id="KW-0804">Transcription</keyword>
<dbReference type="SUPFAM" id="SSF47762">
    <property type="entry name" value="PAH2 domain"/>
    <property type="match status" value="3"/>
</dbReference>
<dbReference type="InterPro" id="IPR039774">
    <property type="entry name" value="Sin3-like"/>
</dbReference>
<feature type="compositionally biased region" description="Acidic residues" evidence="8">
    <location>
        <begin position="898"/>
        <end position="912"/>
    </location>
</feature>
<feature type="compositionally biased region" description="Basic and acidic residues" evidence="8">
    <location>
        <begin position="953"/>
        <end position="968"/>
    </location>
</feature>
<dbReference type="InParanoid" id="A0A1X2H0T9"/>
<feature type="compositionally biased region" description="Low complexity" evidence="8">
    <location>
        <begin position="231"/>
        <end position="244"/>
    </location>
</feature>
<feature type="region of interest" description="Disordered" evidence="8">
    <location>
        <begin position="221"/>
        <end position="382"/>
    </location>
</feature>
<protein>
    <recommendedName>
        <fullName evidence="9">Histone deacetylase interacting domain-containing protein</fullName>
    </recommendedName>
</protein>
<dbReference type="OMA" id="KEIWPFI"/>
<dbReference type="OrthoDB" id="10265969at2759"/>
<feature type="compositionally biased region" description="Low complexity" evidence="8">
    <location>
        <begin position="51"/>
        <end position="80"/>
    </location>
</feature>
<gene>
    <name evidence="10" type="ORF">BCR43DRAFT_463715</name>
</gene>
<dbReference type="GO" id="GO:0003714">
    <property type="term" value="F:transcription corepressor activity"/>
    <property type="evidence" value="ECO:0007669"/>
    <property type="project" value="InterPro"/>
</dbReference>
<organism evidence="10 11">
    <name type="scientific">Syncephalastrum racemosum</name>
    <name type="common">Filamentous fungus</name>
    <dbReference type="NCBI Taxonomy" id="13706"/>
    <lineage>
        <taxon>Eukaryota</taxon>
        <taxon>Fungi</taxon>
        <taxon>Fungi incertae sedis</taxon>
        <taxon>Mucoromycota</taxon>
        <taxon>Mucoromycotina</taxon>
        <taxon>Mucoromycetes</taxon>
        <taxon>Mucorales</taxon>
        <taxon>Syncephalastraceae</taxon>
        <taxon>Syncephalastrum</taxon>
    </lineage>
</organism>
<evidence type="ECO:0000256" key="7">
    <source>
        <dbReference type="PROSITE-ProRule" id="PRU00810"/>
    </source>
</evidence>
<dbReference type="PROSITE" id="PS51477">
    <property type="entry name" value="PAH"/>
    <property type="match status" value="2"/>
</dbReference>
<dbReference type="FunFam" id="1.20.1160.11:FF:000003">
    <property type="entry name" value="Paired amphipathic helix SIN3-like protein"/>
    <property type="match status" value="1"/>
</dbReference>
<accession>A0A1X2H0T9</accession>
<dbReference type="STRING" id="13706.A0A1X2H0T9"/>
<dbReference type="FunFam" id="1.20.1160.11:FF:000001">
    <property type="entry name" value="Paired amphipathic helix protein Sin3"/>
    <property type="match status" value="1"/>
</dbReference>
<feature type="compositionally biased region" description="Pro residues" evidence="8">
    <location>
        <begin position="263"/>
        <end position="293"/>
    </location>
</feature>
<evidence type="ECO:0000256" key="4">
    <source>
        <dbReference type="ARBA" id="ARBA00023015"/>
    </source>
</evidence>
<sequence length="1305" mass="147375">MPPTLPSPGRAAAPIPFGQQQQLPPPPPPPPMSNTSRLPPVSRPPSAMNELPPYQSSFPSSSALASSTYSTAPQTPQGLTPLPPPPASPIALAHRASPRIPNLPASHDSPYDSNREKPFLSSPHTPRHHPASSTSGSESGGYRPLNVRDALTYLDQVKVRFQAQSDVYNHFLDIMKDFKSQAIDTPGVIERVSLLFHGHPELISGFNTFLPPGYRIECSTDPNEPDVIRVTTPSGSTLTRTTRPVAQPSRSIHGYRHSSPSHPSAPHPQPPMAQHLPPPTAPQQPPPPPPPPSLQQQQQQQQQHHHQPLPPPPPSQLPPHSASYYPAYSASSSSASLPPPPGLSAPPPHPYMPTQPAMPPQPEPPVRSYPSTNGDTEPKRPPIEFNHAINYVNRIKSRFINEPDIYKQFLEILQTYQKERRPIQEVYGHVQYLFQSAPDLLYEFKQFLPEITGQPINELFDEDDAAYPPGSKRGMYRPAGPYSPPGKKKQRVNQQQQAAMSKDAEEDQVNGFGSTSYYDSIRASISSDEIELFDHIRNHIGNKPSYEEFLKILNLYTQQVIDADVLVKQVEPFIGSDRELFDWFKSIVILDLKEHTIERPAVSIPKPDLNHCKTVESSPSYRLVSKEWQNQPCSGRDQLCWEVLNDEFVSHPIWASEDSGFVASKKNQYEEAMHRCEEERYDYDLNIDANLNTLALLEPIVKQLEDMSPEEKANFRLRPGLGGQSITIYERIIRKVYEEERGNEIIELLYSHPAKVVPIVAKRLALKDEEWRKAQHEWNKVWREMDAKNFYRALDYQGLTFKSNDRKAMATKSLIAELETLHDEYRSQDKALVSKYPLTFSFQDANVFRDITRLVFSYVEKQNGFSSNDRGKIRMFVRIFIPLFFHIDDVVPEGVALESDEAEDESGEDDDENHSLNTEDSGETGSGERSVSPATTPSATSSAHTTRRRSGRHRADEVDSRLLRDVLKRSKGASSADDADSTQENGTLSPSMARAQSNSQAPEDEAENRSGNDNEEGTAAKSEEPESVADEEEETLRSPAKKAATISESEDSKQEKGNRLFAAAAAATAPGLHKRTMYSFFCNNAFYCFFRLYQLLYERLLKMKQLDKEIAKDPKNRDKHYNKAAVELGLYSNRFDDIDLSKGYYQALLELVDRFFDGELDQAMFEEKSRYLFVTDAHVLFTVDKLIHSMIKQIQAVTMEEKSVELVELFRGDQTLDATCPRIVSVYRLRAEEIVGPDENLYKIEFNTETQKMAIRLLDKDDDMLEATPQDQYENYVASYMNWADTTDGVDPSRLKPTFLSRYKQ</sequence>
<feature type="compositionally biased region" description="Pro residues" evidence="8">
    <location>
        <begin position="308"/>
        <end position="317"/>
    </location>
</feature>
<dbReference type="GO" id="GO:0033698">
    <property type="term" value="C:Rpd3L complex"/>
    <property type="evidence" value="ECO:0007669"/>
    <property type="project" value="UniProtKB-ARBA"/>
</dbReference>
<dbReference type="FunFam" id="1.20.1160.11:FF:000002">
    <property type="entry name" value="Paired amphipathic helix protein SIN3"/>
    <property type="match status" value="1"/>
</dbReference>
<dbReference type="EMBL" id="MCGN01000011">
    <property type="protein sequence ID" value="ORY91047.1"/>
    <property type="molecule type" value="Genomic_DNA"/>
</dbReference>
<feature type="compositionally biased region" description="Pro residues" evidence="8">
    <location>
        <begin position="337"/>
        <end position="367"/>
    </location>
</feature>
<comment type="subcellular location">
    <subcellularLocation>
        <location evidence="1 7">Nucleus</location>
    </subcellularLocation>
</comment>
<dbReference type="GO" id="GO:0010628">
    <property type="term" value="P:positive regulation of gene expression"/>
    <property type="evidence" value="ECO:0007669"/>
    <property type="project" value="UniProtKB-ARBA"/>
</dbReference>
<feature type="compositionally biased region" description="Low complexity" evidence="8">
    <location>
        <begin position="932"/>
        <end position="944"/>
    </location>
</feature>
<evidence type="ECO:0000256" key="8">
    <source>
        <dbReference type="SAM" id="MobiDB-lite"/>
    </source>
</evidence>
<evidence type="ECO:0000313" key="10">
    <source>
        <dbReference type="EMBL" id="ORY91047.1"/>
    </source>
</evidence>
<dbReference type="GO" id="GO:0000122">
    <property type="term" value="P:negative regulation of transcription by RNA polymerase II"/>
    <property type="evidence" value="ECO:0007669"/>
    <property type="project" value="TreeGrafter"/>
</dbReference>
<dbReference type="Pfam" id="PF16879">
    <property type="entry name" value="Sin3a_C"/>
    <property type="match status" value="1"/>
</dbReference>
<keyword evidence="3" id="KW-0677">Repeat</keyword>
<dbReference type="InterPro" id="IPR003822">
    <property type="entry name" value="PAH"/>
</dbReference>
<proteinExistence type="predicted"/>
<feature type="compositionally biased region" description="Basic and acidic residues" evidence="8">
    <location>
        <begin position="109"/>
        <end position="118"/>
    </location>
</feature>
<feature type="compositionally biased region" description="Pro residues" evidence="8">
    <location>
        <begin position="23"/>
        <end position="32"/>
    </location>
</feature>
<feature type="region of interest" description="Disordered" evidence="8">
    <location>
        <begin position="897"/>
        <end position="1055"/>
    </location>
</feature>
<evidence type="ECO:0000256" key="5">
    <source>
        <dbReference type="ARBA" id="ARBA00023163"/>
    </source>
</evidence>
<feature type="region of interest" description="Disordered" evidence="8">
    <location>
        <begin position="1"/>
        <end position="143"/>
    </location>
</feature>
<evidence type="ECO:0000256" key="6">
    <source>
        <dbReference type="ARBA" id="ARBA00023242"/>
    </source>
</evidence>
<reference evidence="10 11" key="1">
    <citation type="submission" date="2016-07" db="EMBL/GenBank/DDBJ databases">
        <title>Pervasive Adenine N6-methylation of Active Genes in Fungi.</title>
        <authorList>
            <consortium name="DOE Joint Genome Institute"/>
            <person name="Mondo S.J."/>
            <person name="Dannebaum R.O."/>
            <person name="Kuo R.C."/>
            <person name="Labutti K."/>
            <person name="Haridas S."/>
            <person name="Kuo A."/>
            <person name="Salamov A."/>
            <person name="Ahrendt S.R."/>
            <person name="Lipzen A."/>
            <person name="Sullivan W."/>
            <person name="Andreopoulos W.B."/>
            <person name="Clum A."/>
            <person name="Lindquist E."/>
            <person name="Daum C."/>
            <person name="Ramamoorthy G.K."/>
            <person name="Gryganskyi A."/>
            <person name="Culley D."/>
            <person name="Magnuson J.K."/>
            <person name="James T.Y."/>
            <person name="O'Malley M.A."/>
            <person name="Stajich J.E."/>
            <person name="Spatafora J.W."/>
            <person name="Visel A."/>
            <person name="Grigoriev I.V."/>
        </authorList>
    </citation>
    <scope>NUCLEOTIDE SEQUENCE [LARGE SCALE GENOMIC DNA]</scope>
    <source>
        <strain evidence="10 11">NRRL 2496</strain>
    </source>
</reference>
<dbReference type="PANTHER" id="PTHR12346:SF0">
    <property type="entry name" value="SIN3A, ISOFORM G"/>
    <property type="match status" value="1"/>
</dbReference>
<feature type="compositionally biased region" description="Polar residues" evidence="8">
    <location>
        <begin position="982"/>
        <end position="1001"/>
    </location>
</feature>
<dbReference type="SMART" id="SM00761">
    <property type="entry name" value="HDAC_interact"/>
    <property type="match status" value="1"/>
</dbReference>
<feature type="compositionally biased region" description="Acidic residues" evidence="8">
    <location>
        <begin position="1025"/>
        <end position="1034"/>
    </location>
</feature>
<name>A0A1X2H0T9_SYNRA</name>
<keyword evidence="6 7" id="KW-0539">Nucleus</keyword>
<evidence type="ECO:0000259" key="9">
    <source>
        <dbReference type="SMART" id="SM00761"/>
    </source>
</evidence>
<feature type="compositionally biased region" description="Low complexity" evidence="8">
    <location>
        <begin position="318"/>
        <end position="336"/>
    </location>
</feature>
<dbReference type="Pfam" id="PF08295">
    <property type="entry name" value="Sin3_corepress"/>
    <property type="match status" value="1"/>
</dbReference>
<dbReference type="SUPFAM" id="SSF101447">
    <property type="entry name" value="Formin homology 2 domain (FH2 domain)"/>
    <property type="match status" value="1"/>
</dbReference>
<comment type="caution">
    <text evidence="10">The sequence shown here is derived from an EMBL/GenBank/DDBJ whole genome shotgun (WGS) entry which is preliminary data.</text>
</comment>